<evidence type="ECO:0000313" key="1">
    <source>
        <dbReference type="EMBL" id="MBD0851987.1"/>
    </source>
</evidence>
<dbReference type="RefSeq" id="WP_188315099.1">
    <property type="nucleotide sequence ID" value="NZ_JABTCG010000005.1"/>
</dbReference>
<organism evidence="1 2">
    <name type="scientific">Maribacter arenosus</name>
    <dbReference type="NCBI Taxonomy" id="1854708"/>
    <lineage>
        <taxon>Bacteria</taxon>
        <taxon>Pseudomonadati</taxon>
        <taxon>Bacteroidota</taxon>
        <taxon>Flavobacteriia</taxon>
        <taxon>Flavobacteriales</taxon>
        <taxon>Flavobacteriaceae</taxon>
        <taxon>Maribacter</taxon>
    </lineage>
</organism>
<dbReference type="PANTHER" id="PTHR47623:SF1">
    <property type="entry name" value="OS09G0287300 PROTEIN"/>
    <property type="match status" value="1"/>
</dbReference>
<protein>
    <submittedName>
        <fullName evidence="1">Histidine phosphatase family protein</fullName>
    </submittedName>
</protein>
<dbReference type="EMBL" id="JABTCG010000005">
    <property type="protein sequence ID" value="MBD0851987.1"/>
    <property type="molecule type" value="Genomic_DNA"/>
</dbReference>
<gene>
    <name evidence="1" type="ORF">HPE63_15000</name>
</gene>
<sequence length="161" mass="18370">MKQLILVRHGKSSWEYSVNDKDRPLLQRGINDGHLVAGAFKERDIIPDAIFSSPAIRAMHTCLIFLRQLHFPYGQFEINNELYDFSGEYVLQFIKNLDNSLNTVMIFGHNHAFTHLANSLGSRHIDNVPTSGLVQMGFDTDNWNTITKGTTLNTIFPKHLK</sequence>
<reference evidence="1 2" key="1">
    <citation type="submission" date="2020-05" db="EMBL/GenBank/DDBJ databases">
        <title>The draft genome sequence of Maribacter arenosus CAU 1321.</title>
        <authorList>
            <person name="Mu L."/>
        </authorList>
    </citation>
    <scope>NUCLEOTIDE SEQUENCE [LARGE SCALE GENOMIC DNA]</scope>
    <source>
        <strain evidence="1 2">CAU 1321</strain>
    </source>
</reference>
<proteinExistence type="predicted"/>
<dbReference type="SMART" id="SM00855">
    <property type="entry name" value="PGAM"/>
    <property type="match status" value="1"/>
</dbReference>
<dbReference type="Pfam" id="PF00300">
    <property type="entry name" value="His_Phos_1"/>
    <property type="match status" value="1"/>
</dbReference>
<dbReference type="Gene3D" id="3.40.50.1240">
    <property type="entry name" value="Phosphoglycerate mutase-like"/>
    <property type="match status" value="1"/>
</dbReference>
<name>A0ABR7VIK9_9FLAO</name>
<dbReference type="CDD" id="cd07067">
    <property type="entry name" value="HP_PGM_like"/>
    <property type="match status" value="1"/>
</dbReference>
<dbReference type="InterPro" id="IPR013078">
    <property type="entry name" value="His_Pase_superF_clade-1"/>
</dbReference>
<accession>A0ABR7VIK9</accession>
<dbReference type="SUPFAM" id="SSF53254">
    <property type="entry name" value="Phosphoglycerate mutase-like"/>
    <property type="match status" value="1"/>
</dbReference>
<keyword evidence="2" id="KW-1185">Reference proteome</keyword>
<evidence type="ECO:0000313" key="2">
    <source>
        <dbReference type="Proteomes" id="UP000598350"/>
    </source>
</evidence>
<dbReference type="InterPro" id="IPR029033">
    <property type="entry name" value="His_PPase_superfam"/>
</dbReference>
<dbReference type="Proteomes" id="UP000598350">
    <property type="component" value="Unassembled WGS sequence"/>
</dbReference>
<dbReference type="PANTHER" id="PTHR47623">
    <property type="entry name" value="OS09G0287300 PROTEIN"/>
    <property type="match status" value="1"/>
</dbReference>
<comment type="caution">
    <text evidence="1">The sequence shown here is derived from an EMBL/GenBank/DDBJ whole genome shotgun (WGS) entry which is preliminary data.</text>
</comment>